<dbReference type="InterPro" id="IPR009000">
    <property type="entry name" value="Transl_B-barrel_sf"/>
</dbReference>
<dbReference type="InterPro" id="IPR050055">
    <property type="entry name" value="EF-Tu_GTPase"/>
</dbReference>
<dbReference type="PROSITE" id="PS51722">
    <property type="entry name" value="G_TR_2"/>
    <property type="match status" value="1"/>
</dbReference>
<gene>
    <name evidence="7" type="primary">selB</name>
    <name evidence="7" type="ORF">ACFO7U_12145</name>
</gene>
<dbReference type="CDD" id="cd04171">
    <property type="entry name" value="SelB"/>
    <property type="match status" value="1"/>
</dbReference>
<comment type="caution">
    <text evidence="7">The sequence shown here is derived from an EMBL/GenBank/DDBJ whole genome shotgun (WGS) entry which is preliminary data.</text>
</comment>
<evidence type="ECO:0000313" key="8">
    <source>
        <dbReference type="Proteomes" id="UP001595836"/>
    </source>
</evidence>
<dbReference type="InterPro" id="IPR027417">
    <property type="entry name" value="P-loop_NTPase"/>
</dbReference>
<keyword evidence="8" id="KW-1185">Reference proteome</keyword>
<dbReference type="Pfam" id="PF00009">
    <property type="entry name" value="GTP_EFTU"/>
    <property type="match status" value="1"/>
</dbReference>
<dbReference type="Proteomes" id="UP001595836">
    <property type="component" value="Unassembled WGS sequence"/>
</dbReference>
<dbReference type="Gene3D" id="3.40.50.300">
    <property type="entry name" value="P-loop containing nucleotide triphosphate hydrolases"/>
    <property type="match status" value="1"/>
</dbReference>
<dbReference type="SUPFAM" id="SSF50447">
    <property type="entry name" value="Translation proteins"/>
    <property type="match status" value="1"/>
</dbReference>
<keyword evidence="5" id="KW-0342">GTP-binding</keyword>
<dbReference type="SUPFAM" id="SSF50465">
    <property type="entry name" value="EF-Tu/eEF-1alpha/eIF2-gamma C-terminal domain"/>
    <property type="match status" value="1"/>
</dbReference>
<dbReference type="EMBL" id="JBHSHP010000047">
    <property type="protein sequence ID" value="MFC4755524.1"/>
    <property type="molecule type" value="Genomic_DNA"/>
</dbReference>
<proteinExistence type="predicted"/>
<keyword evidence="7" id="KW-0251">Elongation factor</keyword>
<evidence type="ECO:0000256" key="5">
    <source>
        <dbReference type="ARBA" id="ARBA00023134"/>
    </source>
</evidence>
<evidence type="ECO:0000256" key="4">
    <source>
        <dbReference type="ARBA" id="ARBA00022917"/>
    </source>
</evidence>
<evidence type="ECO:0000256" key="3">
    <source>
        <dbReference type="ARBA" id="ARBA00022741"/>
    </source>
</evidence>
<dbReference type="PANTHER" id="PTHR43721">
    <property type="entry name" value="ELONGATION FACTOR TU-RELATED"/>
    <property type="match status" value="1"/>
</dbReference>
<dbReference type="Gene3D" id="1.10.10.2770">
    <property type="match status" value="1"/>
</dbReference>
<sequence length="590" mass="61720">MFVVATAGHVDHGKSTLLRALTGENPDRWAEERRRGLTIDLGYVSATFDGGRTVAFVDVPGHRRFMPNMLAGIGPVPAVLFVVAADDGWMPQSAEHLDALVALGVRHGVLVVTRSDLLDPELALAEARAAMAGTPLADIPAVCVSAITGAGLDELRAELVRLGAALPEPDREADVRLWVDRSFTIGGSGTVVTGTLPAGTVRTGDALEVGPGGPRVAVRGLQALGEARDEVAAVARVAVNLRGVAADDVPRGAALLTPGLWRPSSTPDVRVDPRANTADLPGQVTVHCGSAAVTAHVRPLDARHARLALAEPLPLRVGDRLILREPGAERIPAGAVVLDPAPPGLSRRGAARRRAEMLAATPEEPALGSELRRRGVAHVDDLRAFGVADVPAADETGGWLLDRDALPGLVERLVAAVEDHDRRDPLDPGVPTETARRALDLPDARLLTVVLAHPAASGLQADGGRVVTGDGRPGLPERVRTAVSGLTERFGARPFDAPSADELAGLGLGTRELAACVRAGLLSRIGPGVWLGPDATEAAVAELRRLPQPFTPSTARTHLGTSRRVVMPLLEKLAEEGFSRRVGDDGHVVD</sequence>
<protein>
    <submittedName>
        <fullName evidence="7">Selenocysteine-specific translation elongation factor</fullName>
    </submittedName>
</protein>
<dbReference type="InterPro" id="IPR004535">
    <property type="entry name" value="Transl_elong_SelB"/>
</dbReference>
<dbReference type="InterPro" id="IPR036388">
    <property type="entry name" value="WH-like_DNA-bd_sf"/>
</dbReference>
<dbReference type="InterPro" id="IPR057335">
    <property type="entry name" value="Beta-barrel_SelB"/>
</dbReference>
<evidence type="ECO:0000256" key="2">
    <source>
        <dbReference type="ARBA" id="ARBA00022490"/>
    </source>
</evidence>
<dbReference type="Gene3D" id="1.10.10.10">
    <property type="entry name" value="Winged helix-like DNA-binding domain superfamily/Winged helix DNA-binding domain"/>
    <property type="match status" value="1"/>
</dbReference>
<evidence type="ECO:0000313" key="7">
    <source>
        <dbReference type="EMBL" id="MFC4755524.1"/>
    </source>
</evidence>
<dbReference type="PANTHER" id="PTHR43721:SF22">
    <property type="entry name" value="ELONGATION FACTOR TU, MITOCHONDRIAL"/>
    <property type="match status" value="1"/>
</dbReference>
<dbReference type="Pfam" id="PF09107">
    <property type="entry name" value="WHD_3rd_SelB"/>
    <property type="match status" value="1"/>
</dbReference>
<organism evidence="7 8">
    <name type="scientific">Dietzia aurantiaca</name>
    <dbReference type="NCBI Taxonomy" id="983873"/>
    <lineage>
        <taxon>Bacteria</taxon>
        <taxon>Bacillati</taxon>
        <taxon>Actinomycetota</taxon>
        <taxon>Actinomycetes</taxon>
        <taxon>Mycobacteriales</taxon>
        <taxon>Dietziaceae</taxon>
        <taxon>Dietzia</taxon>
    </lineage>
</organism>
<dbReference type="GO" id="GO:0003746">
    <property type="term" value="F:translation elongation factor activity"/>
    <property type="evidence" value="ECO:0007669"/>
    <property type="project" value="UniProtKB-KW"/>
</dbReference>
<keyword evidence="4" id="KW-0648">Protein biosynthesis</keyword>
<dbReference type="Gene3D" id="2.40.30.10">
    <property type="entry name" value="Translation factors"/>
    <property type="match status" value="1"/>
</dbReference>
<reference evidence="8" key="1">
    <citation type="journal article" date="2019" name="Int. J. Syst. Evol. Microbiol.">
        <title>The Global Catalogue of Microorganisms (GCM) 10K type strain sequencing project: providing services to taxonomists for standard genome sequencing and annotation.</title>
        <authorList>
            <consortium name="The Broad Institute Genomics Platform"/>
            <consortium name="The Broad Institute Genome Sequencing Center for Infectious Disease"/>
            <person name="Wu L."/>
            <person name="Ma J."/>
        </authorList>
    </citation>
    <scope>NUCLEOTIDE SEQUENCE [LARGE SCALE GENOMIC DNA]</scope>
    <source>
        <strain evidence="8">JCM 11882</strain>
    </source>
</reference>
<feature type="domain" description="Tr-type G" evidence="6">
    <location>
        <begin position="1"/>
        <end position="168"/>
    </location>
</feature>
<accession>A0ABV9PSX4</accession>
<dbReference type="NCBIfam" id="TIGR00475">
    <property type="entry name" value="selB"/>
    <property type="match status" value="1"/>
</dbReference>
<dbReference type="InterPro" id="IPR015191">
    <property type="entry name" value="SelB_WHD4"/>
</dbReference>
<dbReference type="RefSeq" id="WP_344994500.1">
    <property type="nucleotide sequence ID" value="NZ_BAABCD010000044.1"/>
</dbReference>
<dbReference type="InterPro" id="IPR000795">
    <property type="entry name" value="T_Tr_GTP-bd_dom"/>
</dbReference>
<dbReference type="InterPro" id="IPR009001">
    <property type="entry name" value="Transl_elong_EF1A/Init_IF2_C"/>
</dbReference>
<comment type="subcellular location">
    <subcellularLocation>
        <location evidence="1">Cytoplasm</location>
    </subcellularLocation>
</comment>
<evidence type="ECO:0000256" key="1">
    <source>
        <dbReference type="ARBA" id="ARBA00004496"/>
    </source>
</evidence>
<dbReference type="SUPFAM" id="SSF52540">
    <property type="entry name" value="P-loop containing nucleoside triphosphate hydrolases"/>
    <property type="match status" value="1"/>
</dbReference>
<name>A0ABV9PSX4_9ACTN</name>
<keyword evidence="3" id="KW-0547">Nucleotide-binding</keyword>
<keyword evidence="2" id="KW-0963">Cytoplasm</keyword>
<evidence type="ECO:0000259" key="6">
    <source>
        <dbReference type="PROSITE" id="PS51722"/>
    </source>
</evidence>
<dbReference type="Pfam" id="PF25461">
    <property type="entry name" value="Beta-barrel_SelB"/>
    <property type="match status" value="1"/>
</dbReference>